<dbReference type="SUPFAM" id="SSF53474">
    <property type="entry name" value="alpha/beta-Hydrolases"/>
    <property type="match status" value="1"/>
</dbReference>
<dbReference type="EMBL" id="UGPB01000001">
    <property type="protein sequence ID" value="STY28381.1"/>
    <property type="molecule type" value="Genomic_DNA"/>
</dbReference>
<dbReference type="AlphaFoldDB" id="A0A378LWF4"/>
<keyword evidence="2" id="KW-1185">Reference proteome</keyword>
<dbReference type="InterPro" id="IPR029058">
    <property type="entry name" value="AB_hydrolase_fold"/>
</dbReference>
<evidence type="ECO:0000313" key="1">
    <source>
        <dbReference type="EMBL" id="STY28381.1"/>
    </source>
</evidence>
<dbReference type="Proteomes" id="UP000255297">
    <property type="component" value="Unassembled WGS sequence"/>
</dbReference>
<keyword evidence="1" id="KW-0282">Flagellum</keyword>
<proteinExistence type="predicted"/>
<dbReference type="STRING" id="1122170.GCA_000701265_02125"/>
<protein>
    <submittedName>
        <fullName evidence="1">ATPases involved in biogenesis of archaeal flagella</fullName>
    </submittedName>
</protein>
<accession>A0A378LWF4</accession>
<evidence type="ECO:0000313" key="2">
    <source>
        <dbReference type="Proteomes" id="UP000255297"/>
    </source>
</evidence>
<organism evidence="1 2">
    <name type="scientific">Legionella wadsworthii</name>
    <dbReference type="NCBI Taxonomy" id="28088"/>
    <lineage>
        <taxon>Bacteria</taxon>
        <taxon>Pseudomonadati</taxon>
        <taxon>Pseudomonadota</taxon>
        <taxon>Gammaproteobacteria</taxon>
        <taxon>Legionellales</taxon>
        <taxon>Legionellaceae</taxon>
        <taxon>Legionella</taxon>
    </lineage>
</organism>
<sequence>MYYMTRIVLIFFLILSTAFAGNLEIKIDGQSIDLPYWAALKKNYGSVLLINGDVQQQSSILLTRLAKELSQYGWNVGFLNRKNNASVPWEKQFSEIIAALRAKKSQRVILVHYGEQLKRTFDFLEKPPVPEIEGLILLSAYNIPPIQEKTDLNMPVFDIVGQFDLVKTKEEVEQRKKEYKNNKKNYLALEIPGAHHDYNESSQLLFSFIHGWMVKLPKLKPSPPPIMYS</sequence>
<keyword evidence="1" id="KW-0969">Cilium</keyword>
<name>A0A378LWF4_9GAMM</name>
<dbReference type="OrthoDB" id="5644501at2"/>
<gene>
    <name evidence="1" type="ORF">NCTC11532_00552</name>
</gene>
<keyword evidence="1" id="KW-0966">Cell projection</keyword>
<reference evidence="1 2" key="1">
    <citation type="submission" date="2018-06" db="EMBL/GenBank/DDBJ databases">
        <authorList>
            <consortium name="Pathogen Informatics"/>
            <person name="Doyle S."/>
        </authorList>
    </citation>
    <scope>NUCLEOTIDE SEQUENCE [LARGE SCALE GENOMIC DNA]</scope>
    <source>
        <strain evidence="1 2">NCTC11532</strain>
    </source>
</reference>